<dbReference type="AlphaFoldDB" id="A0A1Y5S235"/>
<dbReference type="EMBL" id="FWFO01000001">
    <property type="protein sequence ID" value="SLN30804.1"/>
    <property type="molecule type" value="Genomic_DNA"/>
</dbReference>
<proteinExistence type="predicted"/>
<evidence type="ECO:0000259" key="2">
    <source>
        <dbReference type="Pfam" id="PF14206"/>
    </source>
</evidence>
<organism evidence="3 4">
    <name type="scientific">Falsiruegeria litorea R37</name>
    <dbReference type="NCBI Taxonomy" id="1200284"/>
    <lineage>
        <taxon>Bacteria</taxon>
        <taxon>Pseudomonadati</taxon>
        <taxon>Pseudomonadota</taxon>
        <taxon>Alphaproteobacteria</taxon>
        <taxon>Rhodobacterales</taxon>
        <taxon>Roseobacteraceae</taxon>
        <taxon>Falsiruegeria</taxon>
    </lineage>
</organism>
<dbReference type="Proteomes" id="UP000193077">
    <property type="component" value="Unassembled WGS sequence"/>
</dbReference>
<dbReference type="RefSeq" id="WP_235820270.1">
    <property type="nucleotide sequence ID" value="NZ_FWFO01000001.1"/>
</dbReference>
<feature type="domain" description="Cysteine-rich CPCC" evidence="2">
    <location>
        <begin position="45"/>
        <end position="118"/>
    </location>
</feature>
<feature type="region of interest" description="Disordered" evidence="1">
    <location>
        <begin position="1"/>
        <end position="38"/>
    </location>
</feature>
<keyword evidence="4" id="KW-1185">Reference proteome</keyword>
<dbReference type="InterPro" id="IPR025983">
    <property type="entry name" value="Cys_rich_CPCC"/>
</dbReference>
<reference evidence="3 4" key="1">
    <citation type="submission" date="2017-03" db="EMBL/GenBank/DDBJ databases">
        <authorList>
            <person name="Afonso C.L."/>
            <person name="Miller P.J."/>
            <person name="Scott M.A."/>
            <person name="Spackman E."/>
            <person name="Goraichik I."/>
            <person name="Dimitrov K.M."/>
            <person name="Suarez D.L."/>
            <person name="Swayne D.E."/>
        </authorList>
    </citation>
    <scope>NUCLEOTIDE SEQUENCE [LARGE SCALE GENOMIC DNA]</scope>
    <source>
        <strain evidence="3 4">CECT 7639</strain>
    </source>
</reference>
<gene>
    <name evidence="3" type="ORF">TRL7639_01280</name>
</gene>
<sequence>MPSSADERGLDGATGRATTGRKTPTRRKHMTRAERRAANDPPPRYICPCCDYVTLAERGRCLICPICFWEDEDVYHDTDMEEPSAANHGLALSDARRSFQRIGAYEPSMVKHVLPAEKRSEYLHFPRQD</sequence>
<feature type="compositionally biased region" description="Basic and acidic residues" evidence="1">
    <location>
        <begin position="1"/>
        <end position="10"/>
    </location>
</feature>
<evidence type="ECO:0000313" key="4">
    <source>
        <dbReference type="Proteomes" id="UP000193077"/>
    </source>
</evidence>
<evidence type="ECO:0000256" key="1">
    <source>
        <dbReference type="SAM" id="MobiDB-lite"/>
    </source>
</evidence>
<evidence type="ECO:0000313" key="3">
    <source>
        <dbReference type="EMBL" id="SLN30804.1"/>
    </source>
</evidence>
<protein>
    <recommendedName>
        <fullName evidence="2">Cysteine-rich CPCC domain-containing protein</fullName>
    </recommendedName>
</protein>
<accession>A0A1Y5S235</accession>
<name>A0A1Y5S235_9RHOB</name>
<feature type="compositionally biased region" description="Low complexity" evidence="1">
    <location>
        <begin position="11"/>
        <end position="22"/>
    </location>
</feature>
<dbReference type="Pfam" id="PF14206">
    <property type="entry name" value="Cys_rich_CPCC"/>
    <property type="match status" value="1"/>
</dbReference>